<accession>A0A2G6KEV9</accession>
<sequence>MAAVLPSPSRLQEDILMRKRTGTILVMVVLLLSVFHDTGANAQEQPIFSETYKQVIKTLETLSPGDSIQVDMGTEKDTYNVGDSFEMRFRVSKDSYVTIMHISTSGDILFFAPNSAVPEVQIEGQRVYSTLYDFNLSIEVAPPGGYETINLFCSPKKIDLFQADFDTESFYEIKHDDESRLKDLQKRLEQLQRQEWSGNSVTIEIKGTRAFLKKAGGALPPIGSTGTSGKFFPPIGSTGTAGKSALPPIGSTGTSGRAEKQKEDKAP</sequence>
<evidence type="ECO:0000256" key="1">
    <source>
        <dbReference type="SAM" id="MobiDB-lite"/>
    </source>
</evidence>
<feature type="region of interest" description="Disordered" evidence="1">
    <location>
        <begin position="223"/>
        <end position="267"/>
    </location>
</feature>
<gene>
    <name evidence="3" type="ORF">CSA56_08770</name>
</gene>
<feature type="domain" description="DUF4384" evidence="2">
    <location>
        <begin position="78"/>
        <end position="156"/>
    </location>
</feature>
<dbReference type="PANTHER" id="PTHR36194:SF1">
    <property type="entry name" value="S-LAYER-LIKE PROTEIN"/>
    <property type="match status" value="1"/>
</dbReference>
<name>A0A2G6KEV9_9BACT</name>
<dbReference type="Pfam" id="PF14326">
    <property type="entry name" value="DUF4384"/>
    <property type="match status" value="1"/>
</dbReference>
<dbReference type="Proteomes" id="UP000230821">
    <property type="component" value="Unassembled WGS sequence"/>
</dbReference>
<dbReference type="EMBL" id="PDSK01000091">
    <property type="protein sequence ID" value="PIE34214.1"/>
    <property type="molecule type" value="Genomic_DNA"/>
</dbReference>
<feature type="compositionally biased region" description="Basic and acidic residues" evidence="1">
    <location>
        <begin position="257"/>
        <end position="267"/>
    </location>
</feature>
<evidence type="ECO:0000313" key="4">
    <source>
        <dbReference type="Proteomes" id="UP000230821"/>
    </source>
</evidence>
<evidence type="ECO:0000259" key="2">
    <source>
        <dbReference type="Pfam" id="PF14326"/>
    </source>
</evidence>
<reference evidence="3 4" key="1">
    <citation type="submission" date="2017-10" db="EMBL/GenBank/DDBJ databases">
        <title>Novel microbial diversity and functional potential in the marine mammal oral microbiome.</title>
        <authorList>
            <person name="Dudek N.K."/>
            <person name="Sun C.L."/>
            <person name="Burstein D."/>
            <person name="Kantor R.S."/>
            <person name="Aliaga Goltsman D.S."/>
            <person name="Bik E.M."/>
            <person name="Thomas B.C."/>
            <person name="Banfield J.F."/>
            <person name="Relman D.A."/>
        </authorList>
    </citation>
    <scope>NUCLEOTIDE SEQUENCE [LARGE SCALE GENOMIC DNA]</scope>
    <source>
        <strain evidence="3">DOLJORAL78_47_16</strain>
    </source>
</reference>
<dbReference type="AlphaFoldDB" id="A0A2G6KEV9"/>
<organism evidence="3 4">
    <name type="scientific">candidate division KSB3 bacterium</name>
    <dbReference type="NCBI Taxonomy" id="2044937"/>
    <lineage>
        <taxon>Bacteria</taxon>
        <taxon>candidate division KSB3</taxon>
    </lineage>
</organism>
<dbReference type="PANTHER" id="PTHR36194">
    <property type="entry name" value="S-LAYER-LIKE PROTEIN"/>
    <property type="match status" value="1"/>
</dbReference>
<evidence type="ECO:0000313" key="3">
    <source>
        <dbReference type="EMBL" id="PIE34214.1"/>
    </source>
</evidence>
<dbReference type="InterPro" id="IPR025493">
    <property type="entry name" value="DUF4384"/>
</dbReference>
<proteinExistence type="predicted"/>
<comment type="caution">
    <text evidence="3">The sequence shown here is derived from an EMBL/GenBank/DDBJ whole genome shotgun (WGS) entry which is preliminary data.</text>
</comment>
<protein>
    <recommendedName>
        <fullName evidence="2">DUF4384 domain-containing protein</fullName>
    </recommendedName>
</protein>